<keyword evidence="2" id="KW-1185">Reference proteome</keyword>
<proteinExistence type="predicted"/>
<dbReference type="SUPFAM" id="SSF46626">
    <property type="entry name" value="Cytochrome c"/>
    <property type="match status" value="1"/>
</dbReference>
<dbReference type="InterPro" id="IPR036909">
    <property type="entry name" value="Cyt_c-like_dom_sf"/>
</dbReference>
<dbReference type="AlphaFoldDB" id="A0A0J1HGF3"/>
<name>A0A0J1HGF3_9GAMM</name>
<dbReference type="Proteomes" id="UP000035909">
    <property type="component" value="Unassembled WGS sequence"/>
</dbReference>
<dbReference type="GO" id="GO:0009055">
    <property type="term" value="F:electron transfer activity"/>
    <property type="evidence" value="ECO:0007669"/>
    <property type="project" value="InterPro"/>
</dbReference>
<dbReference type="STRING" id="320778.ABT57_08510"/>
<dbReference type="GO" id="GO:0020037">
    <property type="term" value="F:heme binding"/>
    <property type="evidence" value="ECO:0007669"/>
    <property type="project" value="InterPro"/>
</dbReference>
<gene>
    <name evidence="1" type="ORF">ABT57_08510</name>
</gene>
<organism evidence="1 2">
    <name type="scientific">Photobacterium ganghwense</name>
    <dbReference type="NCBI Taxonomy" id="320778"/>
    <lineage>
        <taxon>Bacteria</taxon>
        <taxon>Pseudomonadati</taxon>
        <taxon>Pseudomonadota</taxon>
        <taxon>Gammaproteobacteria</taxon>
        <taxon>Vibrionales</taxon>
        <taxon>Vibrionaceae</taxon>
        <taxon>Photobacterium</taxon>
    </lineage>
</organism>
<dbReference type="PATRIC" id="fig|320778.3.peg.1845"/>
<accession>A0A0J1HGF3</accession>
<evidence type="ECO:0000313" key="2">
    <source>
        <dbReference type="Proteomes" id="UP000035909"/>
    </source>
</evidence>
<sequence length="134" mass="14734">MASSALSPNALPKIRFQYQMFCQGCHVGDGRGGKDVPDMRNHIGTFLSIPDGRRYLIQVPGSANAAIGDTDLANLMNWIVTEFGGSSTPDDFIPYTGEEVGELRKSPLTEVVDYRKMLIQKIALNNGNVTEERE</sequence>
<dbReference type="Gene3D" id="1.10.760.10">
    <property type="entry name" value="Cytochrome c-like domain"/>
    <property type="match status" value="1"/>
</dbReference>
<reference evidence="1 2" key="1">
    <citation type="submission" date="2015-05" db="EMBL/GenBank/DDBJ databases">
        <title>Photobacterium galathea sp. nov.</title>
        <authorList>
            <person name="Machado H."/>
            <person name="Gram L."/>
        </authorList>
    </citation>
    <scope>NUCLEOTIDE SEQUENCE [LARGE SCALE GENOMIC DNA]</scope>
    <source>
        <strain evidence="1 2">DSM 22954</strain>
    </source>
</reference>
<comment type="caution">
    <text evidence="1">The sequence shown here is derived from an EMBL/GenBank/DDBJ whole genome shotgun (WGS) entry which is preliminary data.</text>
</comment>
<dbReference type="EMBL" id="LDOU01000006">
    <property type="protein sequence ID" value="KLV10685.1"/>
    <property type="molecule type" value="Genomic_DNA"/>
</dbReference>
<evidence type="ECO:0000313" key="1">
    <source>
        <dbReference type="EMBL" id="KLV10685.1"/>
    </source>
</evidence>
<protein>
    <submittedName>
        <fullName evidence="1">Cytochrome c, class I</fullName>
    </submittedName>
</protein>